<accession>A0AAV7GTL8</accession>
<keyword evidence="2" id="KW-0808">Transferase</keyword>
<keyword evidence="5" id="KW-0418">Kinase</keyword>
<dbReference type="PROSITE" id="PS50011">
    <property type="entry name" value="PROTEIN_KINASE_DOM"/>
    <property type="match status" value="1"/>
</dbReference>
<dbReference type="InterPro" id="IPR011009">
    <property type="entry name" value="Kinase-like_dom_sf"/>
</dbReference>
<protein>
    <recommendedName>
        <fullName evidence="8">Protein kinase domain-containing protein</fullName>
    </recommendedName>
</protein>
<feature type="region of interest" description="Disordered" evidence="7">
    <location>
        <begin position="1"/>
        <end position="36"/>
    </location>
</feature>
<dbReference type="GO" id="GO:0004674">
    <property type="term" value="F:protein serine/threonine kinase activity"/>
    <property type="evidence" value="ECO:0007669"/>
    <property type="project" value="UniProtKB-KW"/>
</dbReference>
<keyword evidence="1" id="KW-0723">Serine/threonine-protein kinase</keyword>
<dbReference type="SUPFAM" id="SSF56112">
    <property type="entry name" value="Protein kinase-like (PK-like)"/>
    <property type="match status" value="1"/>
</dbReference>
<dbReference type="Pfam" id="PF00069">
    <property type="entry name" value="Pkinase"/>
    <property type="match status" value="1"/>
</dbReference>
<dbReference type="InterPro" id="IPR000719">
    <property type="entry name" value="Prot_kinase_dom"/>
</dbReference>
<evidence type="ECO:0000256" key="4">
    <source>
        <dbReference type="ARBA" id="ARBA00022741"/>
    </source>
</evidence>
<evidence type="ECO:0000256" key="1">
    <source>
        <dbReference type="ARBA" id="ARBA00022527"/>
    </source>
</evidence>
<proteinExistence type="predicted"/>
<dbReference type="InterPro" id="IPR050205">
    <property type="entry name" value="CDPK_Ser/Thr_kinases"/>
</dbReference>
<keyword evidence="10" id="KW-1185">Reference proteome</keyword>
<gene>
    <name evidence="9" type="ORF">IEQ34_011696</name>
</gene>
<feature type="compositionally biased region" description="Low complexity" evidence="7">
    <location>
        <begin position="21"/>
        <end position="36"/>
    </location>
</feature>
<dbReference type="PANTHER" id="PTHR24349">
    <property type="entry name" value="SERINE/THREONINE-PROTEIN KINASE"/>
    <property type="match status" value="1"/>
</dbReference>
<name>A0AAV7GTL8_DENCH</name>
<comment type="caution">
    <text evidence="9">The sequence shown here is derived from an EMBL/GenBank/DDBJ whole genome shotgun (WGS) entry which is preliminary data.</text>
</comment>
<dbReference type="Proteomes" id="UP000775213">
    <property type="component" value="Unassembled WGS sequence"/>
</dbReference>
<feature type="compositionally biased region" description="Basic and acidic residues" evidence="7">
    <location>
        <begin position="1"/>
        <end position="11"/>
    </location>
</feature>
<evidence type="ECO:0000256" key="6">
    <source>
        <dbReference type="ARBA" id="ARBA00022840"/>
    </source>
</evidence>
<organism evidence="9 10">
    <name type="scientific">Dendrobium chrysotoxum</name>
    <name type="common">Orchid</name>
    <dbReference type="NCBI Taxonomy" id="161865"/>
    <lineage>
        <taxon>Eukaryota</taxon>
        <taxon>Viridiplantae</taxon>
        <taxon>Streptophyta</taxon>
        <taxon>Embryophyta</taxon>
        <taxon>Tracheophyta</taxon>
        <taxon>Spermatophyta</taxon>
        <taxon>Magnoliopsida</taxon>
        <taxon>Liliopsida</taxon>
        <taxon>Asparagales</taxon>
        <taxon>Orchidaceae</taxon>
        <taxon>Epidendroideae</taxon>
        <taxon>Malaxideae</taxon>
        <taxon>Dendrobiinae</taxon>
        <taxon>Dendrobium</taxon>
    </lineage>
</organism>
<sequence length="158" mass="17228">MGSLLRQREGNRPASNVILSEATAAATGGETSPPRLLLTGPRLRQRELVIHPSPLKPNPPVPSPKPALTYDTILDKPFDDVVNFSIGIIAKGHYTERAASSICRDIVNVVNICHFMGVMHRDLKPENFLLATKDEDALLKTTDFGLSVFIEEGAMSLP</sequence>
<dbReference type="PROSITE" id="PS00108">
    <property type="entry name" value="PROTEIN_KINASE_ST"/>
    <property type="match status" value="1"/>
</dbReference>
<evidence type="ECO:0000256" key="2">
    <source>
        <dbReference type="ARBA" id="ARBA00022679"/>
    </source>
</evidence>
<evidence type="ECO:0000313" key="10">
    <source>
        <dbReference type="Proteomes" id="UP000775213"/>
    </source>
</evidence>
<dbReference type="GO" id="GO:0005524">
    <property type="term" value="F:ATP binding"/>
    <property type="evidence" value="ECO:0007669"/>
    <property type="project" value="UniProtKB-KW"/>
</dbReference>
<feature type="domain" description="Protein kinase" evidence="8">
    <location>
        <begin position="1"/>
        <end position="158"/>
    </location>
</feature>
<dbReference type="AlphaFoldDB" id="A0AAV7GTL8"/>
<evidence type="ECO:0000313" key="9">
    <source>
        <dbReference type="EMBL" id="KAH0458882.1"/>
    </source>
</evidence>
<reference evidence="9 10" key="1">
    <citation type="journal article" date="2021" name="Hortic Res">
        <title>Chromosome-scale assembly of the Dendrobium chrysotoxum genome enhances the understanding of orchid evolution.</title>
        <authorList>
            <person name="Zhang Y."/>
            <person name="Zhang G.Q."/>
            <person name="Zhang D."/>
            <person name="Liu X.D."/>
            <person name="Xu X.Y."/>
            <person name="Sun W.H."/>
            <person name="Yu X."/>
            <person name="Zhu X."/>
            <person name="Wang Z.W."/>
            <person name="Zhao X."/>
            <person name="Zhong W.Y."/>
            <person name="Chen H."/>
            <person name="Yin W.L."/>
            <person name="Huang T."/>
            <person name="Niu S.C."/>
            <person name="Liu Z.J."/>
        </authorList>
    </citation>
    <scope>NUCLEOTIDE SEQUENCE [LARGE SCALE GENOMIC DNA]</scope>
    <source>
        <strain evidence="9">Lindl</strain>
    </source>
</reference>
<keyword evidence="6" id="KW-0067">ATP-binding</keyword>
<evidence type="ECO:0000259" key="8">
    <source>
        <dbReference type="PROSITE" id="PS50011"/>
    </source>
</evidence>
<evidence type="ECO:0000256" key="3">
    <source>
        <dbReference type="ARBA" id="ARBA00022737"/>
    </source>
</evidence>
<keyword evidence="3" id="KW-0677">Repeat</keyword>
<evidence type="ECO:0000256" key="7">
    <source>
        <dbReference type="SAM" id="MobiDB-lite"/>
    </source>
</evidence>
<keyword evidence="4" id="KW-0547">Nucleotide-binding</keyword>
<dbReference type="EMBL" id="JAGFBR010000011">
    <property type="protein sequence ID" value="KAH0458882.1"/>
    <property type="molecule type" value="Genomic_DNA"/>
</dbReference>
<dbReference type="Gene3D" id="1.10.510.10">
    <property type="entry name" value="Transferase(Phosphotransferase) domain 1"/>
    <property type="match status" value="1"/>
</dbReference>
<evidence type="ECO:0000256" key="5">
    <source>
        <dbReference type="ARBA" id="ARBA00022777"/>
    </source>
</evidence>
<dbReference type="InterPro" id="IPR008271">
    <property type="entry name" value="Ser/Thr_kinase_AS"/>
</dbReference>